<comment type="subunit">
    <text evidence="4">Homodimer.</text>
</comment>
<comment type="function">
    <text evidence="4">Catalyzes the cleavage of L-kynurenine (L-Kyn) and L-3-hydroxykynurenine (L-3OHKyn) into anthranilic acid (AA) and 3-hydroxyanthranilic acid (3-OHAA), respectively.</text>
</comment>
<dbReference type="SUPFAM" id="SSF53383">
    <property type="entry name" value="PLP-dependent transferases"/>
    <property type="match status" value="1"/>
</dbReference>
<feature type="domain" description="Aminotransferase class V" evidence="5">
    <location>
        <begin position="124"/>
        <end position="363"/>
    </location>
</feature>
<evidence type="ECO:0000313" key="7">
    <source>
        <dbReference type="EMBL" id="MBK4347826.1"/>
    </source>
</evidence>
<dbReference type="Gene3D" id="3.90.1150.10">
    <property type="entry name" value="Aspartate Aminotransferase, domain 1"/>
    <property type="match status" value="1"/>
</dbReference>
<dbReference type="EMBL" id="JAEPES010000001">
    <property type="protein sequence ID" value="MBK4347051.1"/>
    <property type="molecule type" value="Genomic_DNA"/>
</dbReference>
<comment type="caution">
    <text evidence="6">The sequence shown here is derived from an EMBL/GenBank/DDBJ whole genome shotgun (WGS) entry which is preliminary data.</text>
</comment>
<reference evidence="6" key="1">
    <citation type="submission" date="2021-01" db="EMBL/GenBank/DDBJ databases">
        <title>Lacisediminihabitans sp. nov. strain G11-30, isolated from Antarctic Soil.</title>
        <authorList>
            <person name="Li J."/>
        </authorList>
    </citation>
    <scope>NUCLEOTIDE SEQUENCE</scope>
    <source>
        <strain evidence="6">G11-30</strain>
    </source>
</reference>
<comment type="catalytic activity">
    <reaction evidence="4">
        <text>L-kynurenine + H2O = anthranilate + L-alanine + H(+)</text>
        <dbReference type="Rhea" id="RHEA:16813"/>
        <dbReference type="ChEBI" id="CHEBI:15377"/>
        <dbReference type="ChEBI" id="CHEBI:15378"/>
        <dbReference type="ChEBI" id="CHEBI:16567"/>
        <dbReference type="ChEBI" id="CHEBI:57959"/>
        <dbReference type="ChEBI" id="CHEBI:57972"/>
        <dbReference type="EC" id="3.7.1.3"/>
    </reaction>
</comment>
<sequence length="415" mass="44600">MTISISSSKHDSAALDAADPLAAYVDLFVPGEHVVSYLDGNSLGRPLLATRARFDDFIVGDWGNRLIRSWDEQWMSLPLDLGDRIAAITLGAAAGQTVVADSTTVMLYKFVRAAVDARLASSDASRSEIVVDVANFPTDRYLVEGIAAERGLTLRWIEVDPDRGVTVEQVTDVVGDRTALVLLSHVDYRSGYVADIPAITAVAHEAGALVLWDLCHSAGVIPMQLDEWGVDLAVGCSYKYLNGGPGAPAFGYVAARLQGELVQPIQGWMGAADVFAMGPGYRPAEGMRRFISGTPPVVGMLAMQDMLDAIESAGIEAIRAKSLALTSHAFDLVEELLSEFGVGVVTPREEARRGSHVTITHPEFRAVTQTLWAQDVIPDFRNPDGIRLGLSPLSTSFAELRVGVEAIRTALLALR</sequence>
<dbReference type="GO" id="GO:0009435">
    <property type="term" value="P:NAD+ biosynthetic process"/>
    <property type="evidence" value="ECO:0007669"/>
    <property type="project" value="InterPro"/>
</dbReference>
<dbReference type="GO" id="GO:0030429">
    <property type="term" value="F:kynureninase activity"/>
    <property type="evidence" value="ECO:0007669"/>
    <property type="project" value="UniProtKB-EC"/>
</dbReference>
<dbReference type="InterPro" id="IPR010111">
    <property type="entry name" value="Kynureninase"/>
</dbReference>
<dbReference type="PANTHER" id="PTHR14084:SF0">
    <property type="entry name" value="KYNURENINASE"/>
    <property type="match status" value="1"/>
</dbReference>
<dbReference type="Pfam" id="PF00266">
    <property type="entry name" value="Aminotran_5"/>
    <property type="match status" value="1"/>
</dbReference>
<protein>
    <recommendedName>
        <fullName evidence="4">Kynureninase</fullName>
        <ecNumber evidence="4">3.7.1.3</ecNumber>
    </recommendedName>
</protein>
<keyword evidence="6" id="KW-0032">Aminotransferase</keyword>
<accession>A0A934SKL5</accession>
<evidence type="ECO:0000256" key="1">
    <source>
        <dbReference type="ARBA" id="ARBA00022642"/>
    </source>
</evidence>
<dbReference type="GO" id="GO:0030170">
    <property type="term" value="F:pyridoxal phosphate binding"/>
    <property type="evidence" value="ECO:0007669"/>
    <property type="project" value="InterPro"/>
</dbReference>
<dbReference type="InterPro" id="IPR015424">
    <property type="entry name" value="PyrdxlP-dep_Trfase"/>
</dbReference>
<evidence type="ECO:0000313" key="6">
    <source>
        <dbReference type="EMBL" id="MBK4347051.1"/>
    </source>
</evidence>
<dbReference type="InterPro" id="IPR015421">
    <property type="entry name" value="PyrdxlP-dep_Trfase_major"/>
</dbReference>
<dbReference type="RefSeq" id="WP_200555315.1">
    <property type="nucleotide sequence ID" value="NZ_JAEPES010000001.1"/>
</dbReference>
<keyword evidence="8" id="KW-1185">Reference proteome</keyword>
<dbReference type="PANTHER" id="PTHR14084">
    <property type="entry name" value="KYNURENINASE"/>
    <property type="match status" value="1"/>
</dbReference>
<evidence type="ECO:0000256" key="3">
    <source>
        <dbReference type="ARBA" id="ARBA00022898"/>
    </source>
</evidence>
<comment type="similarity">
    <text evidence="4">Belongs to the kynureninase family.</text>
</comment>
<dbReference type="GO" id="GO:0008483">
    <property type="term" value="F:transaminase activity"/>
    <property type="evidence" value="ECO:0007669"/>
    <property type="project" value="UniProtKB-KW"/>
</dbReference>
<dbReference type="InterPro" id="IPR015422">
    <property type="entry name" value="PyrdxlP-dep_Trfase_small"/>
</dbReference>
<comment type="pathway">
    <text evidence="4">Cofactor biosynthesis; NAD(+) biosynthesis; quinolinate from L-kynurenine: step 2/3.</text>
</comment>
<dbReference type="Proteomes" id="UP000636458">
    <property type="component" value="Unassembled WGS sequence"/>
</dbReference>
<dbReference type="GO" id="GO:0005737">
    <property type="term" value="C:cytoplasm"/>
    <property type="evidence" value="ECO:0007669"/>
    <property type="project" value="InterPro"/>
</dbReference>
<dbReference type="GO" id="GO:0043420">
    <property type="term" value="P:anthranilate metabolic process"/>
    <property type="evidence" value="ECO:0007669"/>
    <property type="project" value="TreeGrafter"/>
</dbReference>
<proteinExistence type="inferred from homology"/>
<dbReference type="EMBL" id="JAEPES010000003">
    <property type="protein sequence ID" value="MBK4347826.1"/>
    <property type="molecule type" value="Genomic_DNA"/>
</dbReference>
<comment type="cofactor">
    <cofactor evidence="4">
        <name>pyridoxal 5'-phosphate</name>
        <dbReference type="ChEBI" id="CHEBI:597326"/>
    </cofactor>
</comment>
<dbReference type="InterPro" id="IPR000192">
    <property type="entry name" value="Aminotrans_V_dom"/>
</dbReference>
<evidence type="ECO:0000256" key="2">
    <source>
        <dbReference type="ARBA" id="ARBA00022801"/>
    </source>
</evidence>
<organism evidence="6 8">
    <name type="scientific">Lacisediminihabitans changchengi</name>
    <dbReference type="NCBI Taxonomy" id="2787634"/>
    <lineage>
        <taxon>Bacteria</taxon>
        <taxon>Bacillati</taxon>
        <taxon>Actinomycetota</taxon>
        <taxon>Actinomycetes</taxon>
        <taxon>Micrococcales</taxon>
        <taxon>Microbacteriaceae</taxon>
        <taxon>Lacisediminihabitans</taxon>
    </lineage>
</organism>
<evidence type="ECO:0000256" key="4">
    <source>
        <dbReference type="PIRNR" id="PIRNR038800"/>
    </source>
</evidence>
<name>A0A934SKL5_9MICO</name>
<comment type="catalytic activity">
    <reaction evidence="4">
        <text>3-hydroxy-L-kynurenine + H2O = 3-hydroxyanthranilate + L-alanine + H(+)</text>
        <dbReference type="Rhea" id="RHEA:25143"/>
        <dbReference type="ChEBI" id="CHEBI:15377"/>
        <dbReference type="ChEBI" id="CHEBI:15378"/>
        <dbReference type="ChEBI" id="CHEBI:36559"/>
        <dbReference type="ChEBI" id="CHEBI:57972"/>
        <dbReference type="ChEBI" id="CHEBI:58125"/>
        <dbReference type="EC" id="3.7.1.3"/>
    </reaction>
</comment>
<evidence type="ECO:0000259" key="5">
    <source>
        <dbReference type="Pfam" id="PF00266"/>
    </source>
</evidence>
<dbReference type="Gene3D" id="3.40.640.10">
    <property type="entry name" value="Type I PLP-dependent aspartate aminotransferase-like (Major domain)"/>
    <property type="match status" value="1"/>
</dbReference>
<dbReference type="EC" id="3.7.1.3" evidence="4"/>
<keyword evidence="2 4" id="KW-0378">Hydrolase</keyword>
<dbReference type="GO" id="GO:0019441">
    <property type="term" value="P:L-tryptophan catabolic process to kynurenine"/>
    <property type="evidence" value="ECO:0007669"/>
    <property type="project" value="TreeGrafter"/>
</dbReference>
<dbReference type="PIRSF" id="PIRSF038800">
    <property type="entry name" value="KYNU"/>
    <property type="match status" value="1"/>
</dbReference>
<keyword evidence="6" id="KW-0808">Transferase</keyword>
<dbReference type="AlphaFoldDB" id="A0A934SKL5"/>
<keyword evidence="3 4" id="KW-0663">Pyridoxal phosphate</keyword>
<keyword evidence="1 4" id="KW-0662">Pyridine nucleotide biosynthesis</keyword>
<evidence type="ECO:0000313" key="8">
    <source>
        <dbReference type="Proteomes" id="UP000636458"/>
    </source>
</evidence>
<comment type="pathway">
    <text evidence="4">Amino-acid degradation; L-kynurenine degradation; L-alanine and anthranilate from L-kynurenine: step 1/1.</text>
</comment>
<gene>
    <name evidence="6" type="ORF">IV501_05340</name>
    <name evidence="7" type="ORF">IV501_09285</name>
</gene>